<dbReference type="Pfam" id="PF13581">
    <property type="entry name" value="HATPase_c_2"/>
    <property type="match status" value="1"/>
</dbReference>
<dbReference type="InterPro" id="IPR036890">
    <property type="entry name" value="HATPase_C_sf"/>
</dbReference>
<keyword evidence="4" id="KW-1185">Reference proteome</keyword>
<keyword evidence="1" id="KW-0418">Kinase</keyword>
<dbReference type="RefSeq" id="WP_307565915.1">
    <property type="nucleotide sequence ID" value="NZ_JAUSQU010000001.1"/>
</dbReference>
<evidence type="ECO:0000313" key="3">
    <source>
        <dbReference type="EMBL" id="MDP9848544.1"/>
    </source>
</evidence>
<organism evidence="3 4">
    <name type="scientific">Streptosporangium lutulentum</name>
    <dbReference type="NCBI Taxonomy" id="1461250"/>
    <lineage>
        <taxon>Bacteria</taxon>
        <taxon>Bacillati</taxon>
        <taxon>Actinomycetota</taxon>
        <taxon>Actinomycetes</taxon>
        <taxon>Streptosporangiales</taxon>
        <taxon>Streptosporangiaceae</taxon>
        <taxon>Streptosporangium</taxon>
    </lineage>
</organism>
<keyword evidence="1" id="KW-0808">Transferase</keyword>
<dbReference type="SUPFAM" id="SSF55874">
    <property type="entry name" value="ATPase domain of HSP90 chaperone/DNA topoisomerase II/histidine kinase"/>
    <property type="match status" value="1"/>
</dbReference>
<evidence type="ECO:0000313" key="4">
    <source>
        <dbReference type="Proteomes" id="UP001225356"/>
    </source>
</evidence>
<reference evidence="3 4" key="1">
    <citation type="submission" date="2023-07" db="EMBL/GenBank/DDBJ databases">
        <title>Sequencing the genomes of 1000 actinobacteria strains.</title>
        <authorList>
            <person name="Klenk H.-P."/>
        </authorList>
    </citation>
    <scope>NUCLEOTIDE SEQUENCE [LARGE SCALE GENOMIC DNA]</scope>
    <source>
        <strain evidence="3 4">DSM 46740</strain>
    </source>
</reference>
<gene>
    <name evidence="3" type="ORF">J2853_007755</name>
</gene>
<proteinExistence type="predicted"/>
<dbReference type="InterPro" id="IPR050267">
    <property type="entry name" value="Anti-sigma-factor_SerPK"/>
</dbReference>
<dbReference type="Proteomes" id="UP001225356">
    <property type="component" value="Unassembled WGS sequence"/>
</dbReference>
<dbReference type="EMBL" id="JAUSQU010000001">
    <property type="protein sequence ID" value="MDP9848544.1"/>
    <property type="molecule type" value="Genomic_DNA"/>
</dbReference>
<evidence type="ECO:0000256" key="1">
    <source>
        <dbReference type="ARBA" id="ARBA00022527"/>
    </source>
</evidence>
<feature type="domain" description="Histidine kinase/HSP90-like ATPase" evidence="2">
    <location>
        <begin position="7"/>
        <end position="113"/>
    </location>
</feature>
<comment type="caution">
    <text evidence="3">The sequence shown here is derived from an EMBL/GenBank/DDBJ whole genome shotgun (WGS) entry which is preliminary data.</text>
</comment>
<evidence type="ECO:0000259" key="2">
    <source>
        <dbReference type="Pfam" id="PF13581"/>
    </source>
</evidence>
<dbReference type="Gene3D" id="3.30.565.10">
    <property type="entry name" value="Histidine kinase-like ATPase, C-terminal domain"/>
    <property type="match status" value="1"/>
</dbReference>
<dbReference type="PANTHER" id="PTHR35526:SF3">
    <property type="entry name" value="ANTI-SIGMA-F FACTOR RSBW"/>
    <property type="match status" value="1"/>
</dbReference>
<dbReference type="CDD" id="cd16936">
    <property type="entry name" value="HATPase_RsbW-like"/>
    <property type="match status" value="1"/>
</dbReference>
<dbReference type="PANTHER" id="PTHR35526">
    <property type="entry name" value="ANTI-SIGMA-F FACTOR RSBW-RELATED"/>
    <property type="match status" value="1"/>
</dbReference>
<accession>A0ABT9QRJ1</accession>
<dbReference type="InterPro" id="IPR003594">
    <property type="entry name" value="HATPase_dom"/>
</dbReference>
<keyword evidence="1" id="KW-0723">Serine/threonine-protein kinase</keyword>
<sequence length="150" mass="16405">MRESRLPGDPEAASRARDEVREWLGCDHPAYENVRLAVSELVTNAVRHSRMEQAGVVESDPLILRLTAHDDLLRVEVTDKGWTMGNPRVRTEPVPHLAESGRGLAIVSALSDGNWGYHSHGPGPGRTVWCEIPAAPLTSEDPSGLLPRFG</sequence>
<name>A0ABT9QRJ1_9ACTN</name>
<protein>
    <submittedName>
        <fullName evidence="3">Anti-sigma regulatory factor (Ser/Thr protein kinase)</fullName>
    </submittedName>
</protein>